<protein>
    <recommendedName>
        <fullName evidence="4">Transmembrane protein</fullName>
    </recommendedName>
</protein>
<name>A0ABZ2TKF5_9BACT</name>
<proteinExistence type="predicted"/>
<keyword evidence="1" id="KW-0472">Membrane</keyword>
<evidence type="ECO:0008006" key="4">
    <source>
        <dbReference type="Google" id="ProtNLM"/>
    </source>
</evidence>
<feature type="transmembrane region" description="Helical" evidence="1">
    <location>
        <begin position="12"/>
        <end position="35"/>
    </location>
</feature>
<evidence type="ECO:0000313" key="3">
    <source>
        <dbReference type="Proteomes" id="UP001622612"/>
    </source>
</evidence>
<feature type="transmembrane region" description="Helical" evidence="1">
    <location>
        <begin position="56"/>
        <end position="79"/>
    </location>
</feature>
<sequence length="130" mass="15089">MGFIAFSYLNYSLILGHLFGLCVLIIYVLCIDSIIKNIFIEIKDINKKHKKRVGTLYLFLVNIFILALILGIFMINYLYKKHSDAKTLIAFFPVNFIVFVIPFLIFLISSLLEYGMLKKSKSNLNKNKKE</sequence>
<accession>A0ABZ2TKF5</accession>
<reference evidence="2" key="1">
    <citation type="submission" date="2021-11" db="EMBL/GenBank/DDBJ databases">
        <title>The first genome sequence of unculturable Mycoplasma faucium obtained by de novo assembly of metagenomic reads.</title>
        <authorList>
            <person name="Sabat A.J."/>
            <person name="Bathoorn E."/>
            <person name="Akkerboom V."/>
            <person name="Friedrich A.W."/>
        </authorList>
    </citation>
    <scope>NUCLEOTIDE SEQUENCE [LARGE SCALE GENOMIC DNA]</scope>
    <source>
        <strain evidence="2">UMCG-MFM1</strain>
    </source>
</reference>
<dbReference type="EMBL" id="CP088155">
    <property type="protein sequence ID" value="WYM96954.1"/>
    <property type="molecule type" value="Genomic_DNA"/>
</dbReference>
<keyword evidence="1" id="KW-0812">Transmembrane</keyword>
<evidence type="ECO:0000313" key="2">
    <source>
        <dbReference type="EMBL" id="WYM96954.1"/>
    </source>
</evidence>
<keyword evidence="1" id="KW-1133">Transmembrane helix</keyword>
<dbReference type="RefSeq" id="WP_405311088.1">
    <property type="nucleotide sequence ID" value="NZ_CP088155.1"/>
</dbReference>
<organism evidence="2 3">
    <name type="scientific">Metamycoplasma faucium</name>
    <dbReference type="NCBI Taxonomy" id="56142"/>
    <lineage>
        <taxon>Bacteria</taxon>
        <taxon>Bacillati</taxon>
        <taxon>Mycoplasmatota</taxon>
        <taxon>Mycoplasmoidales</taxon>
        <taxon>Metamycoplasmataceae</taxon>
        <taxon>Metamycoplasma</taxon>
    </lineage>
</organism>
<feature type="transmembrane region" description="Helical" evidence="1">
    <location>
        <begin position="91"/>
        <end position="112"/>
    </location>
</feature>
<dbReference type="Proteomes" id="UP001622612">
    <property type="component" value="Chromosome"/>
</dbReference>
<keyword evidence="3" id="KW-1185">Reference proteome</keyword>
<evidence type="ECO:0000256" key="1">
    <source>
        <dbReference type="SAM" id="Phobius"/>
    </source>
</evidence>
<gene>
    <name evidence="2" type="ORF">LQ356_01870</name>
</gene>